<dbReference type="InterPro" id="IPR026961">
    <property type="entry name" value="PGG_dom"/>
</dbReference>
<dbReference type="EMBL" id="QGNW01000405">
    <property type="protein sequence ID" value="RVW72842.1"/>
    <property type="molecule type" value="Genomic_DNA"/>
</dbReference>
<dbReference type="AlphaFoldDB" id="A0A438GKY4"/>
<keyword evidence="4 8" id="KW-1133">Transmembrane helix</keyword>
<dbReference type="SUPFAM" id="SSF48403">
    <property type="entry name" value="Ankyrin repeat"/>
    <property type="match status" value="1"/>
</dbReference>
<sequence length="414" mass="44936">MAQPVLLMVAEPRPHTWMLISTRLHHKATSQGCSSYNTRLQQLQPGDLGRQRTPKSNTILHIASQFGRLDCVEWIVQLTSFSSLLKINLKGDTPLHLAAREGHLTVVQALIQAAKSLPSLHEAVRYHHPEVVKFFIEEDPQFTYGPNISGGTPLYMEVEGGHGDLVQIITGINTSTSPAYSGILGRTALHAAVIRNDQEITTKLLEWKPSLTNEVDENGWSPLQCAAHFGYTTIVKQLLHKSPDKSVACLGIKRGKKTALLIAAKRGHKDIVICGYLTLQIVASSKSKEVGIGPLSWVPGETHLIVAALVATVTFEAGFTFPGGYNENDGKAILAKKAAFKAFVVTDTLAMVFSGVSLTMFGMGSMVVAFMTGMYAVLPHFSGFRSLFESSAAAFSSSSIIYLNNFKKAEGLEA</sequence>
<evidence type="ECO:0000256" key="6">
    <source>
        <dbReference type="ARBA" id="ARBA00023136"/>
    </source>
</evidence>
<keyword evidence="3" id="KW-0677">Repeat</keyword>
<dbReference type="GO" id="GO:0016020">
    <property type="term" value="C:membrane"/>
    <property type="evidence" value="ECO:0007669"/>
    <property type="project" value="UniProtKB-SubCell"/>
</dbReference>
<evidence type="ECO:0000256" key="7">
    <source>
        <dbReference type="PROSITE-ProRule" id="PRU00023"/>
    </source>
</evidence>
<dbReference type="InterPro" id="IPR036770">
    <property type="entry name" value="Ankyrin_rpt-contain_sf"/>
</dbReference>
<dbReference type="PANTHER" id="PTHR24186:SF53">
    <property type="entry name" value="PGG DOMAIN-CONTAINING PROTEIN"/>
    <property type="match status" value="1"/>
</dbReference>
<organism evidence="10 11">
    <name type="scientific">Vitis vinifera</name>
    <name type="common">Grape</name>
    <dbReference type="NCBI Taxonomy" id="29760"/>
    <lineage>
        <taxon>Eukaryota</taxon>
        <taxon>Viridiplantae</taxon>
        <taxon>Streptophyta</taxon>
        <taxon>Embryophyta</taxon>
        <taxon>Tracheophyta</taxon>
        <taxon>Spermatophyta</taxon>
        <taxon>Magnoliopsida</taxon>
        <taxon>eudicotyledons</taxon>
        <taxon>Gunneridae</taxon>
        <taxon>Pentapetalae</taxon>
        <taxon>rosids</taxon>
        <taxon>Vitales</taxon>
        <taxon>Vitaceae</taxon>
        <taxon>Viteae</taxon>
        <taxon>Vitis</taxon>
    </lineage>
</organism>
<feature type="transmembrane region" description="Helical" evidence="8">
    <location>
        <begin position="349"/>
        <end position="378"/>
    </location>
</feature>
<evidence type="ECO:0000313" key="10">
    <source>
        <dbReference type="EMBL" id="RVW72842.1"/>
    </source>
</evidence>
<dbReference type="Pfam" id="PF12796">
    <property type="entry name" value="Ank_2"/>
    <property type="match status" value="2"/>
</dbReference>
<evidence type="ECO:0000256" key="4">
    <source>
        <dbReference type="ARBA" id="ARBA00022989"/>
    </source>
</evidence>
<evidence type="ECO:0000256" key="3">
    <source>
        <dbReference type="ARBA" id="ARBA00022737"/>
    </source>
</evidence>
<evidence type="ECO:0000256" key="5">
    <source>
        <dbReference type="ARBA" id="ARBA00023043"/>
    </source>
</evidence>
<evidence type="ECO:0000256" key="2">
    <source>
        <dbReference type="ARBA" id="ARBA00022692"/>
    </source>
</evidence>
<protein>
    <submittedName>
        <fullName evidence="10">Ankyrin repeat-containing protein ITN1</fullName>
    </submittedName>
</protein>
<dbReference type="InterPro" id="IPR002110">
    <property type="entry name" value="Ankyrin_rpt"/>
</dbReference>
<feature type="repeat" description="ANK" evidence="7">
    <location>
        <begin position="90"/>
        <end position="122"/>
    </location>
</feature>
<evidence type="ECO:0000256" key="8">
    <source>
        <dbReference type="SAM" id="Phobius"/>
    </source>
</evidence>
<dbReference type="Gene3D" id="1.25.40.20">
    <property type="entry name" value="Ankyrin repeat-containing domain"/>
    <property type="match status" value="2"/>
</dbReference>
<dbReference type="Pfam" id="PF13962">
    <property type="entry name" value="PGG"/>
    <property type="match status" value="1"/>
</dbReference>
<dbReference type="SMART" id="SM00248">
    <property type="entry name" value="ANK"/>
    <property type="match status" value="6"/>
</dbReference>
<gene>
    <name evidence="10" type="primary">ITN1_7</name>
    <name evidence="10" type="ORF">CK203_057168</name>
</gene>
<reference evidence="10 11" key="1">
    <citation type="journal article" date="2018" name="PLoS Genet.">
        <title>Population sequencing reveals clonal diversity and ancestral inbreeding in the grapevine cultivar Chardonnay.</title>
        <authorList>
            <person name="Roach M.J."/>
            <person name="Johnson D.L."/>
            <person name="Bohlmann J."/>
            <person name="van Vuuren H.J."/>
            <person name="Jones S.J."/>
            <person name="Pretorius I.S."/>
            <person name="Schmidt S.A."/>
            <person name="Borneman A.R."/>
        </authorList>
    </citation>
    <scope>NUCLEOTIDE SEQUENCE [LARGE SCALE GENOMIC DNA]</scope>
    <source>
        <strain evidence="11">cv. Chardonnay</strain>
        <tissue evidence="10">Leaf</tissue>
    </source>
</reference>
<feature type="domain" description="PGG" evidence="9">
    <location>
        <begin position="301"/>
        <end position="361"/>
    </location>
</feature>
<evidence type="ECO:0000256" key="1">
    <source>
        <dbReference type="ARBA" id="ARBA00004141"/>
    </source>
</evidence>
<accession>A0A438GKY4</accession>
<evidence type="ECO:0000259" key="9">
    <source>
        <dbReference type="Pfam" id="PF13962"/>
    </source>
</evidence>
<dbReference type="Proteomes" id="UP000288805">
    <property type="component" value="Unassembled WGS sequence"/>
</dbReference>
<comment type="caution">
    <text evidence="10">The sequence shown here is derived from an EMBL/GenBank/DDBJ whole genome shotgun (WGS) entry which is preliminary data.</text>
</comment>
<keyword evidence="2 8" id="KW-0812">Transmembrane</keyword>
<keyword evidence="6 8" id="KW-0472">Membrane</keyword>
<comment type="subcellular location">
    <subcellularLocation>
        <location evidence="1">Membrane</location>
        <topology evidence="1">Multi-pass membrane protein</topology>
    </subcellularLocation>
</comment>
<dbReference type="PROSITE" id="PS50088">
    <property type="entry name" value="ANK_REPEAT"/>
    <property type="match status" value="1"/>
</dbReference>
<dbReference type="PANTHER" id="PTHR24186">
    <property type="entry name" value="PROTEIN PHOSPHATASE 1 REGULATORY SUBUNIT"/>
    <property type="match status" value="1"/>
</dbReference>
<name>A0A438GKY4_VITVI</name>
<keyword evidence="5 7" id="KW-0040">ANK repeat</keyword>
<dbReference type="PROSITE" id="PS50297">
    <property type="entry name" value="ANK_REP_REGION"/>
    <property type="match status" value="1"/>
</dbReference>
<proteinExistence type="predicted"/>
<evidence type="ECO:0000313" key="11">
    <source>
        <dbReference type="Proteomes" id="UP000288805"/>
    </source>
</evidence>